<comment type="caution">
    <text evidence="2">The sequence shown here is derived from an EMBL/GenBank/DDBJ whole genome shotgun (WGS) entry which is preliminary data.</text>
</comment>
<dbReference type="Proteomes" id="UP001501294">
    <property type="component" value="Unassembled WGS sequence"/>
</dbReference>
<evidence type="ECO:0000313" key="2">
    <source>
        <dbReference type="EMBL" id="GAA4348908.1"/>
    </source>
</evidence>
<gene>
    <name evidence="2" type="ORF">GCM10023150_12780</name>
</gene>
<accession>A0ABP8I149</accession>
<evidence type="ECO:0000313" key="3">
    <source>
        <dbReference type="Proteomes" id="UP001501294"/>
    </source>
</evidence>
<dbReference type="InterPro" id="IPR026950">
    <property type="entry name" value="Caps_assemb_Wzi"/>
</dbReference>
<evidence type="ECO:0000256" key="1">
    <source>
        <dbReference type="SAM" id="SignalP"/>
    </source>
</evidence>
<feature type="signal peptide" evidence="1">
    <location>
        <begin position="1"/>
        <end position="22"/>
    </location>
</feature>
<sequence>MRQSVALIFGCYLAVGALTTQAEPWLDTRDAWLRADVEALSGHGIINTPITTWPLPWARIVKDIDKASLIDVPDELMPALMRLKRKARIETSKGSRSELALRAGTQGRVLRDFGDSRREKAEITSRNMGVTQSLAWNIEATKAFDPLDGEEERLDNSYVAAVWDNWIFSAGAQERWYGPGWDSSLILSNNARPIPALSVQRNYADPFESDWLSWIGPWSVSAFAGQLESDRFIPHAKLLGMSVTFKPFQSLEIGLRRTAQWGGEGRPESLSSLIDLAIGRTNCDEIEDGCEDRLNSNEAGNQLAAIDFNWRLPTERYVGSLYGQMVGEDEAGYAPSRKFYQLGYKNSFSYGDSLITSYIEYADTENEFAKNLTYEHSIYQTGYRTEGRSIGSTYDADTESITIGLLASTKGGQRYKVSVSSVDMNKYGTGDNHSISSNQTSFYKAEISFEKPLSQGLLSLNMTYQDKAFEGLLGAEDKLNVGLSWKMEL</sequence>
<name>A0ABP8I149_9GAMM</name>
<dbReference type="RefSeq" id="WP_223577955.1">
    <property type="nucleotide sequence ID" value="NZ_BAABFU010000002.1"/>
</dbReference>
<keyword evidence="3" id="KW-1185">Reference proteome</keyword>
<feature type="chain" id="PRO_5046021538" evidence="1">
    <location>
        <begin position="23"/>
        <end position="489"/>
    </location>
</feature>
<organism evidence="2 3">
    <name type="scientific">Kangiella taiwanensis</name>
    <dbReference type="NCBI Taxonomy" id="1079179"/>
    <lineage>
        <taxon>Bacteria</taxon>
        <taxon>Pseudomonadati</taxon>
        <taxon>Pseudomonadota</taxon>
        <taxon>Gammaproteobacteria</taxon>
        <taxon>Kangiellales</taxon>
        <taxon>Kangiellaceae</taxon>
        <taxon>Kangiella</taxon>
    </lineage>
</organism>
<dbReference type="EMBL" id="BAABFU010000002">
    <property type="protein sequence ID" value="GAA4348908.1"/>
    <property type="molecule type" value="Genomic_DNA"/>
</dbReference>
<dbReference type="Gene3D" id="2.40.160.130">
    <property type="entry name" value="Capsule assembly protein Wzi"/>
    <property type="match status" value="1"/>
</dbReference>
<dbReference type="Pfam" id="PF14052">
    <property type="entry name" value="Caps_assemb_Wzi"/>
    <property type="match status" value="1"/>
</dbReference>
<proteinExistence type="predicted"/>
<protein>
    <submittedName>
        <fullName evidence="2">Capsule assembly Wzi family protein</fullName>
    </submittedName>
</protein>
<dbReference type="InterPro" id="IPR038636">
    <property type="entry name" value="Wzi_sf"/>
</dbReference>
<keyword evidence="1" id="KW-0732">Signal</keyword>
<reference evidence="3" key="1">
    <citation type="journal article" date="2019" name="Int. J. Syst. Evol. Microbiol.">
        <title>The Global Catalogue of Microorganisms (GCM) 10K type strain sequencing project: providing services to taxonomists for standard genome sequencing and annotation.</title>
        <authorList>
            <consortium name="The Broad Institute Genomics Platform"/>
            <consortium name="The Broad Institute Genome Sequencing Center for Infectious Disease"/>
            <person name="Wu L."/>
            <person name="Ma J."/>
        </authorList>
    </citation>
    <scope>NUCLEOTIDE SEQUENCE [LARGE SCALE GENOMIC DNA]</scope>
    <source>
        <strain evidence="3">JCM 17727</strain>
    </source>
</reference>